<evidence type="ECO:0000256" key="1">
    <source>
        <dbReference type="ARBA" id="ARBA00004123"/>
    </source>
</evidence>
<sequence length="185" mass="21559">MRKYTIDILKEKKDITIMMYKSIENIDDLLKTVQHRDPEWALINASVIFDDRQLLMAISSALVQSKPLTSNIHSELVFRLSPSNNIKEVLKQFGICLESKEMFVVMINADDEKIERFKSLVKGKEITFDTAAEEQEQKKLYYPNREFFNQDVAKQMYRIVDNQNIVDTVSLEKEILNAMAVKGYL</sequence>
<evidence type="ECO:0000256" key="5">
    <source>
        <dbReference type="RuleBase" id="RU004398"/>
    </source>
</evidence>
<dbReference type="GO" id="GO:0005634">
    <property type="term" value="C:nucleus"/>
    <property type="evidence" value="ECO:0007669"/>
    <property type="project" value="UniProtKB-SubCell"/>
</dbReference>
<dbReference type="KEGG" id="dfa:DFA_04533"/>
<dbReference type="GO" id="GO:0000408">
    <property type="term" value="C:EKC/KEOPS complex"/>
    <property type="evidence" value="ECO:0007669"/>
    <property type="project" value="TreeGrafter"/>
</dbReference>
<dbReference type="EMBL" id="GL883009">
    <property type="protein sequence ID" value="EGG22412.1"/>
    <property type="molecule type" value="Genomic_DNA"/>
</dbReference>
<dbReference type="PANTHER" id="PTHR15840:SF10">
    <property type="entry name" value="EKC_KEOPS COMPLEX SUBUNIT TPRKB"/>
    <property type="match status" value="1"/>
</dbReference>
<dbReference type="SUPFAM" id="SSF143870">
    <property type="entry name" value="PF0523-like"/>
    <property type="match status" value="1"/>
</dbReference>
<dbReference type="Gene3D" id="3.30.2380.10">
    <property type="entry name" value="CGI121/TPRKB"/>
    <property type="match status" value="1"/>
</dbReference>
<evidence type="ECO:0000256" key="4">
    <source>
        <dbReference type="ARBA" id="ARBA00023242"/>
    </source>
</evidence>
<evidence type="ECO:0000313" key="6">
    <source>
        <dbReference type="EMBL" id="EGG22412.1"/>
    </source>
</evidence>
<dbReference type="PANTHER" id="PTHR15840">
    <property type="entry name" value="CGI-121 FAMILY MEMBER"/>
    <property type="match status" value="1"/>
</dbReference>
<evidence type="ECO:0008006" key="8">
    <source>
        <dbReference type="Google" id="ProtNLM"/>
    </source>
</evidence>
<dbReference type="Pfam" id="PF08617">
    <property type="entry name" value="CGI-121"/>
    <property type="match status" value="1"/>
</dbReference>
<keyword evidence="4 5" id="KW-0539">Nucleus</keyword>
<proteinExistence type="inferred from homology"/>
<dbReference type="AlphaFoldDB" id="F4PPU9"/>
<name>F4PPU9_CACFS</name>
<keyword evidence="7" id="KW-1185">Reference proteome</keyword>
<comment type="subcellular location">
    <subcellularLocation>
        <location evidence="1">Nucleus</location>
    </subcellularLocation>
</comment>
<dbReference type="STRING" id="1054147.F4PPU9"/>
<keyword evidence="3" id="KW-0819">tRNA processing</keyword>
<evidence type="ECO:0000256" key="2">
    <source>
        <dbReference type="ARBA" id="ARBA00005546"/>
    </source>
</evidence>
<dbReference type="GO" id="GO:0005829">
    <property type="term" value="C:cytosol"/>
    <property type="evidence" value="ECO:0007669"/>
    <property type="project" value="TreeGrafter"/>
</dbReference>
<protein>
    <recommendedName>
        <fullName evidence="8">EKC/KEOPS complex subunit cgi121</fullName>
    </recommendedName>
</protein>
<dbReference type="OMA" id="ECAIANC"/>
<dbReference type="OrthoDB" id="329139at2759"/>
<evidence type="ECO:0000256" key="3">
    <source>
        <dbReference type="ARBA" id="ARBA00022694"/>
    </source>
</evidence>
<accession>F4PPU9</accession>
<gene>
    <name evidence="6" type="ORF">DFA_04533</name>
</gene>
<comment type="similarity">
    <text evidence="2 5">Belongs to the CGI121/TPRKB family.</text>
</comment>
<dbReference type="RefSeq" id="XP_004360263.1">
    <property type="nucleotide sequence ID" value="XM_004360206.1"/>
</dbReference>
<dbReference type="InterPro" id="IPR036504">
    <property type="entry name" value="CGI121/TPRKB_sf"/>
</dbReference>
<evidence type="ECO:0000313" key="7">
    <source>
        <dbReference type="Proteomes" id="UP000007797"/>
    </source>
</evidence>
<dbReference type="GeneID" id="14874479"/>
<dbReference type="Proteomes" id="UP000007797">
    <property type="component" value="Unassembled WGS sequence"/>
</dbReference>
<organism evidence="6 7">
    <name type="scientific">Cavenderia fasciculata</name>
    <name type="common">Slime mold</name>
    <name type="synonym">Dictyostelium fasciculatum</name>
    <dbReference type="NCBI Taxonomy" id="261658"/>
    <lineage>
        <taxon>Eukaryota</taxon>
        <taxon>Amoebozoa</taxon>
        <taxon>Evosea</taxon>
        <taxon>Eumycetozoa</taxon>
        <taxon>Dictyostelia</taxon>
        <taxon>Acytosteliales</taxon>
        <taxon>Cavenderiaceae</taxon>
        <taxon>Cavenderia</taxon>
    </lineage>
</organism>
<reference evidence="7" key="1">
    <citation type="journal article" date="2011" name="Genome Res.">
        <title>Phylogeny-wide analysis of social amoeba genomes highlights ancient origins for complex intercellular communication.</title>
        <authorList>
            <person name="Heidel A.J."/>
            <person name="Lawal H.M."/>
            <person name="Felder M."/>
            <person name="Schilde C."/>
            <person name="Helps N.R."/>
            <person name="Tunggal B."/>
            <person name="Rivero F."/>
            <person name="John U."/>
            <person name="Schleicher M."/>
            <person name="Eichinger L."/>
            <person name="Platzer M."/>
            <person name="Noegel A.A."/>
            <person name="Schaap P."/>
            <person name="Gloeckner G."/>
        </authorList>
    </citation>
    <scope>NUCLEOTIDE SEQUENCE [LARGE SCALE GENOMIC DNA]</scope>
    <source>
        <strain evidence="7">SH3</strain>
    </source>
</reference>
<dbReference type="InterPro" id="IPR013926">
    <property type="entry name" value="CGI121/TPRKB"/>
</dbReference>
<dbReference type="GO" id="GO:0002949">
    <property type="term" value="P:tRNA threonylcarbamoyladenosine modification"/>
    <property type="evidence" value="ECO:0007669"/>
    <property type="project" value="TreeGrafter"/>
</dbReference>